<proteinExistence type="predicted"/>
<reference evidence="4" key="1">
    <citation type="journal article" date="2019" name="Int. J. Syst. Evol. Microbiol.">
        <title>The Global Catalogue of Microorganisms (GCM) 10K type strain sequencing project: providing services to taxonomists for standard genome sequencing and annotation.</title>
        <authorList>
            <consortium name="The Broad Institute Genomics Platform"/>
            <consortium name="The Broad Institute Genome Sequencing Center for Infectious Disease"/>
            <person name="Wu L."/>
            <person name="Ma J."/>
        </authorList>
    </citation>
    <scope>NUCLEOTIDE SEQUENCE [LARGE SCALE GENOMIC DNA]</scope>
    <source>
        <strain evidence="4">CCUG 59129</strain>
    </source>
</reference>
<feature type="domain" description="DUF3502" evidence="2">
    <location>
        <begin position="443"/>
        <end position="511"/>
    </location>
</feature>
<dbReference type="Gene3D" id="3.40.190.10">
    <property type="entry name" value="Periplasmic binding protein-like II"/>
    <property type="match status" value="2"/>
</dbReference>
<dbReference type="RefSeq" id="WP_377567103.1">
    <property type="nucleotide sequence ID" value="NZ_JBHTJZ010000036.1"/>
</dbReference>
<evidence type="ECO:0000313" key="3">
    <source>
        <dbReference type="EMBL" id="MFD0961484.1"/>
    </source>
</evidence>
<dbReference type="PROSITE" id="PS51257">
    <property type="entry name" value="PROKAR_LIPOPROTEIN"/>
    <property type="match status" value="1"/>
</dbReference>
<dbReference type="Pfam" id="PF12010">
    <property type="entry name" value="DUF3502"/>
    <property type="match status" value="1"/>
</dbReference>
<gene>
    <name evidence="3" type="ORF">ACFQ2I_19200</name>
</gene>
<feature type="region of interest" description="Disordered" evidence="1">
    <location>
        <begin position="29"/>
        <end position="55"/>
    </location>
</feature>
<comment type="caution">
    <text evidence="3">The sequence shown here is derived from an EMBL/GenBank/DDBJ whole genome shotgun (WGS) entry which is preliminary data.</text>
</comment>
<evidence type="ECO:0000259" key="2">
    <source>
        <dbReference type="Pfam" id="PF12010"/>
    </source>
</evidence>
<dbReference type="EMBL" id="JBHTJZ010000036">
    <property type="protein sequence ID" value="MFD0961484.1"/>
    <property type="molecule type" value="Genomic_DNA"/>
</dbReference>
<dbReference type="PANTHER" id="PTHR43649">
    <property type="entry name" value="ARABINOSE-BINDING PROTEIN-RELATED"/>
    <property type="match status" value="1"/>
</dbReference>
<dbReference type="InterPro" id="IPR050490">
    <property type="entry name" value="Bact_solute-bd_prot1"/>
</dbReference>
<dbReference type="PANTHER" id="PTHR43649:SF12">
    <property type="entry name" value="DIACETYLCHITOBIOSE BINDING PROTEIN DASA"/>
    <property type="match status" value="1"/>
</dbReference>
<evidence type="ECO:0000256" key="1">
    <source>
        <dbReference type="SAM" id="MobiDB-lite"/>
    </source>
</evidence>
<name>A0ABW3HVD6_9BACL</name>
<feature type="compositionally biased region" description="Low complexity" evidence="1">
    <location>
        <begin position="29"/>
        <end position="47"/>
    </location>
</feature>
<dbReference type="Pfam" id="PF13416">
    <property type="entry name" value="SBP_bac_8"/>
    <property type="match status" value="1"/>
</dbReference>
<protein>
    <submittedName>
        <fullName evidence="3">ABC transporter substrate-binding protein</fullName>
    </submittedName>
</protein>
<dbReference type="InterPro" id="IPR022627">
    <property type="entry name" value="DUF3502"/>
</dbReference>
<evidence type="ECO:0000313" key="4">
    <source>
        <dbReference type="Proteomes" id="UP001596989"/>
    </source>
</evidence>
<accession>A0ABW3HVD6</accession>
<organism evidence="3 4">
    <name type="scientific">Paenibacillus chungangensis</name>
    <dbReference type="NCBI Taxonomy" id="696535"/>
    <lineage>
        <taxon>Bacteria</taxon>
        <taxon>Bacillati</taxon>
        <taxon>Bacillota</taxon>
        <taxon>Bacilli</taxon>
        <taxon>Bacillales</taxon>
        <taxon>Paenibacillaceae</taxon>
        <taxon>Paenibacillus</taxon>
    </lineage>
</organism>
<keyword evidence="4" id="KW-1185">Reference proteome</keyword>
<dbReference type="InterPro" id="IPR006059">
    <property type="entry name" value="SBP"/>
</dbReference>
<dbReference type="Proteomes" id="UP001596989">
    <property type="component" value="Unassembled WGS sequence"/>
</dbReference>
<sequence length="513" mass="56517">MSSKTQKMLSTVLVAILLAVTVIGCSSGNGNSSRNNNSANQGNSGKSEATATPEEKKEIVTIKSIYPGDKPAGTDAVLAKVNEKMAADIGVKLELTFAPWDQYANKITLDAATSNSIDFFWNGSSQLVNYYSQKLLAPIDELMEQHGQAIYENIDSMLFEGMKMDGKLYGIPSTGNSPKANIYQSILYRDDLRMKHNLPVPDSVENFEAFLQGIKDNEPDLVPLTSASVAYILMNQFGPEEYLAGTGSSAGFKINEDGTITVMPTQEMTGLREAAKLVHEWYKKGFIPEDILNIGDVTARLTAGATAVVNGAAMSAADQQNVIANNVKDAVLNNQGFGPEKKYIRSPGGDAIYVTSQTKKGEAVIKFVNWVFSSQENYDLYVYGIEGVNYEIIDERVKMLNEDYVTFPGWMFKNMNLQRFAVGITDDYIEKIKKWDEGAEFSPLMGFNFNPESVKTELAQAQQVFNAYSSTLNSGIVDPETIWPEFTKQMKAAGQDKIIEEAQKQIDEFLASK</sequence>
<dbReference type="SUPFAM" id="SSF53850">
    <property type="entry name" value="Periplasmic binding protein-like II"/>
    <property type="match status" value="1"/>
</dbReference>